<dbReference type="RefSeq" id="WP_379233774.1">
    <property type="nucleotide sequence ID" value="NZ_JBHSTE010000003.1"/>
</dbReference>
<dbReference type="Pfam" id="PF00005">
    <property type="entry name" value="ABC_tran"/>
    <property type="match status" value="1"/>
</dbReference>
<protein>
    <submittedName>
        <fullName evidence="5">ABC transporter ATP-binding protein</fullName>
    </submittedName>
</protein>
<accession>A0ABW1V2V2</accession>
<keyword evidence="1" id="KW-0813">Transport</keyword>
<comment type="caution">
    <text evidence="5">The sequence shown here is derived from an EMBL/GenBank/DDBJ whole genome shotgun (WGS) entry which is preliminary data.</text>
</comment>
<dbReference type="PROSITE" id="PS50893">
    <property type="entry name" value="ABC_TRANSPORTER_2"/>
    <property type="match status" value="1"/>
</dbReference>
<dbReference type="GO" id="GO:0005524">
    <property type="term" value="F:ATP binding"/>
    <property type="evidence" value="ECO:0007669"/>
    <property type="project" value="UniProtKB-KW"/>
</dbReference>
<dbReference type="InterPro" id="IPR027417">
    <property type="entry name" value="P-loop_NTPase"/>
</dbReference>
<evidence type="ECO:0000259" key="4">
    <source>
        <dbReference type="PROSITE" id="PS50893"/>
    </source>
</evidence>
<dbReference type="PANTHER" id="PTHR42939">
    <property type="entry name" value="ABC TRANSPORTER ATP-BINDING PROTEIN ALBC-RELATED"/>
    <property type="match status" value="1"/>
</dbReference>
<evidence type="ECO:0000256" key="3">
    <source>
        <dbReference type="ARBA" id="ARBA00022840"/>
    </source>
</evidence>
<dbReference type="InterPro" id="IPR003593">
    <property type="entry name" value="AAA+_ATPase"/>
</dbReference>
<dbReference type="Gene3D" id="3.40.50.300">
    <property type="entry name" value="P-loop containing nucleotide triphosphate hydrolases"/>
    <property type="match status" value="1"/>
</dbReference>
<keyword evidence="3 5" id="KW-0067">ATP-binding</keyword>
<dbReference type="InterPro" id="IPR051782">
    <property type="entry name" value="ABC_Transporter_VariousFunc"/>
</dbReference>
<feature type="domain" description="ABC transporter" evidence="4">
    <location>
        <begin position="3"/>
        <end position="228"/>
    </location>
</feature>
<dbReference type="SMART" id="SM00382">
    <property type="entry name" value="AAA"/>
    <property type="match status" value="1"/>
</dbReference>
<evidence type="ECO:0000256" key="2">
    <source>
        <dbReference type="ARBA" id="ARBA00022741"/>
    </source>
</evidence>
<dbReference type="Proteomes" id="UP001596233">
    <property type="component" value="Unassembled WGS sequence"/>
</dbReference>
<evidence type="ECO:0000256" key="1">
    <source>
        <dbReference type="ARBA" id="ARBA00022448"/>
    </source>
</evidence>
<keyword evidence="6" id="KW-1185">Reference proteome</keyword>
<keyword evidence="2" id="KW-0547">Nucleotide-binding</keyword>
<dbReference type="InterPro" id="IPR003439">
    <property type="entry name" value="ABC_transporter-like_ATP-bd"/>
</dbReference>
<evidence type="ECO:0000313" key="5">
    <source>
        <dbReference type="EMBL" id="MFC6332880.1"/>
    </source>
</evidence>
<dbReference type="PANTHER" id="PTHR42939:SF1">
    <property type="entry name" value="ABC TRANSPORTER ATP-BINDING PROTEIN ALBC-RELATED"/>
    <property type="match status" value="1"/>
</dbReference>
<name>A0ABW1V2V2_9BACL</name>
<organism evidence="5 6">
    <name type="scientific">Paenibacillus septentrionalis</name>
    <dbReference type="NCBI Taxonomy" id="429342"/>
    <lineage>
        <taxon>Bacteria</taxon>
        <taxon>Bacillati</taxon>
        <taxon>Bacillota</taxon>
        <taxon>Bacilli</taxon>
        <taxon>Bacillales</taxon>
        <taxon>Paenibacillaceae</taxon>
        <taxon>Paenibacillus</taxon>
    </lineage>
</organism>
<sequence>MNIKVNQLTKQYRQRKVLDEVSFELHGPAIIGFLGHNGAGKTSFLNILSGLVEQSSGSVEVDGKPVFNHAEIMKQICFIAETGNFPLHVTVDQVLKMNKLFFPNWNEGLAEELLIQFSLNKRDKIKTMSKGMVSALGVITGLASEAPITIFDEPYIGMDASGRQLFYELLVEQQAIEPRTFILSTHLIDEASNLFEDVLILHEGKLILHKPYEEIQSSIVKVKGRLEDIEAYVAGGMIIHRGQFMNEHIAVVMHDQPTAITQASLKLEAVKLQELLVLLSKNKRRELSR</sequence>
<proteinExistence type="predicted"/>
<reference evidence="6" key="1">
    <citation type="journal article" date="2019" name="Int. J. Syst. Evol. Microbiol.">
        <title>The Global Catalogue of Microorganisms (GCM) 10K type strain sequencing project: providing services to taxonomists for standard genome sequencing and annotation.</title>
        <authorList>
            <consortium name="The Broad Institute Genomics Platform"/>
            <consortium name="The Broad Institute Genome Sequencing Center for Infectious Disease"/>
            <person name="Wu L."/>
            <person name="Ma J."/>
        </authorList>
    </citation>
    <scope>NUCLEOTIDE SEQUENCE [LARGE SCALE GENOMIC DNA]</scope>
    <source>
        <strain evidence="6">PCU 280</strain>
    </source>
</reference>
<evidence type="ECO:0000313" key="6">
    <source>
        <dbReference type="Proteomes" id="UP001596233"/>
    </source>
</evidence>
<dbReference type="CDD" id="cd03230">
    <property type="entry name" value="ABC_DR_subfamily_A"/>
    <property type="match status" value="1"/>
</dbReference>
<gene>
    <name evidence="5" type="ORF">ACFP56_09620</name>
</gene>
<dbReference type="SUPFAM" id="SSF52540">
    <property type="entry name" value="P-loop containing nucleoside triphosphate hydrolases"/>
    <property type="match status" value="1"/>
</dbReference>
<dbReference type="EMBL" id="JBHSTE010000003">
    <property type="protein sequence ID" value="MFC6332880.1"/>
    <property type="molecule type" value="Genomic_DNA"/>
</dbReference>